<comment type="caution">
    <text evidence="7">The sequence shown here is derived from an EMBL/GenBank/DDBJ whole genome shotgun (WGS) entry which is preliminary data.</text>
</comment>
<keyword evidence="8" id="KW-1185">Reference proteome</keyword>
<evidence type="ECO:0000256" key="4">
    <source>
        <dbReference type="ARBA" id="ARBA00023242"/>
    </source>
</evidence>
<dbReference type="PANTHER" id="PTHR33305:SF53">
    <property type="entry name" value="ETHYLENE INSENSITIVE 3-LIKE 1 PROTEIN"/>
    <property type="match status" value="1"/>
</dbReference>
<dbReference type="EMBL" id="RDQH01000328">
    <property type="protein sequence ID" value="RXI05085.1"/>
    <property type="molecule type" value="Genomic_DNA"/>
</dbReference>
<feature type="region of interest" description="Disordered" evidence="5">
    <location>
        <begin position="20"/>
        <end position="44"/>
    </location>
</feature>
<evidence type="ECO:0000256" key="1">
    <source>
        <dbReference type="ARBA" id="ARBA00004123"/>
    </source>
</evidence>
<keyword evidence="3" id="KW-0936">Ethylene signaling pathway</keyword>
<dbReference type="Proteomes" id="UP000290289">
    <property type="component" value="Chromosome 2"/>
</dbReference>
<dbReference type="OrthoDB" id="10299479at2759"/>
<dbReference type="Pfam" id="PF04873">
    <property type="entry name" value="EIN3_DNA-bd"/>
    <property type="match status" value="1"/>
</dbReference>
<name>A0A498KH51_MALDO</name>
<comment type="similarity">
    <text evidence="2">Belongs to the EIN3 family.</text>
</comment>
<evidence type="ECO:0000313" key="8">
    <source>
        <dbReference type="Proteomes" id="UP000290289"/>
    </source>
</evidence>
<dbReference type="InterPro" id="IPR023278">
    <property type="entry name" value="Ethylene_insens-like_DNA-bd"/>
</dbReference>
<dbReference type="FunFam" id="1.10.3180.10:FF:000001">
    <property type="entry name" value="Ethylene insensitive 3-like 1"/>
    <property type="match status" value="1"/>
</dbReference>
<dbReference type="InterPro" id="IPR006957">
    <property type="entry name" value="EIN3"/>
</dbReference>
<reference evidence="7 8" key="1">
    <citation type="submission" date="2018-10" db="EMBL/GenBank/DDBJ databases">
        <title>A high-quality apple genome assembly.</title>
        <authorList>
            <person name="Hu J."/>
        </authorList>
    </citation>
    <scope>NUCLEOTIDE SEQUENCE [LARGE SCALE GENOMIC DNA]</scope>
    <source>
        <strain evidence="8">cv. HFTH1</strain>
        <tissue evidence="7">Young leaf</tissue>
    </source>
</reference>
<dbReference type="SUPFAM" id="SSF116768">
    <property type="entry name" value="DNA-binding domain of EIN3-like"/>
    <property type="match status" value="1"/>
</dbReference>
<feature type="domain" description="Ethylene insensitive 3-like DNA-binding" evidence="6">
    <location>
        <begin position="48"/>
        <end position="294"/>
    </location>
</feature>
<dbReference type="Gramene" id="mRNA:MD02G0222400">
    <property type="protein sequence ID" value="CDS:MD02G0222400.1"/>
    <property type="gene ID" value="MD02G0222400"/>
</dbReference>
<accession>A0A498KH51</accession>
<comment type="subcellular location">
    <subcellularLocation>
        <location evidence="1">Nucleus</location>
    </subcellularLocation>
</comment>
<sequence length="610" mass="69094">MAIIEELEFSDDLDFLLAFPEEGEAAPENDPEATVEEDDSDDELDVNELERRVWKYRMRLKRLKEQNEGTEAADNARQCQPQEQARRKRMSRAQDGILKYMLKMMEVCKAKGFVYGIIPENGKPVTGASDSLREWWKEKVRFDHNGPAAISKYLAEHPIPGKNEDSNAVPSTPHNLQELHDATLGSLLSALMQHCHPPQRRFPLEKGVAPPWWPTGNEEWWTQLNLRKDQGPPPYRKPHDLKKAWKVSVLAAVIKHMSPDIARIRKLVHRSKYLQDKMSAKETTIWLAILNQEENLAQRLYPDGCTPPSSSGSGSNFAISGTSDYDVEVVDDEDNYEEEDCQPLFNHLNIGTSGHRDGLMHHFMAELTETDSDSGQKRKQLPEEPQMMLNHQGYTCEYLDCPYHDYHLGFRNITARNNHQLTCSYRNNSSQVGMSSVHPNSDKLVGSLSSPQPNPAIQQPVNQTSSFNASGLELAGDEQNMISEFMSFCDGNIQQNKNSDPGSLDVVENHNQHQVNYQFPMGDNFFDERLVIGSNMSQASPMPMPMLPPATPAPPSLPSTEFQFDPCTLFDSPFGNHPNNTDNLGFGTNLPRDDYSLDSMLEQDPFWMCR</sequence>
<dbReference type="GO" id="GO:0009873">
    <property type="term" value="P:ethylene-activated signaling pathway"/>
    <property type="evidence" value="ECO:0007669"/>
    <property type="project" value="UniProtKB-KW"/>
</dbReference>
<dbReference type="GO" id="GO:0003700">
    <property type="term" value="F:DNA-binding transcription factor activity"/>
    <property type="evidence" value="ECO:0007669"/>
    <property type="project" value="InterPro"/>
</dbReference>
<organism evidence="7 8">
    <name type="scientific">Malus domestica</name>
    <name type="common">Apple</name>
    <name type="synonym">Pyrus malus</name>
    <dbReference type="NCBI Taxonomy" id="3750"/>
    <lineage>
        <taxon>Eukaryota</taxon>
        <taxon>Viridiplantae</taxon>
        <taxon>Streptophyta</taxon>
        <taxon>Embryophyta</taxon>
        <taxon>Tracheophyta</taxon>
        <taxon>Spermatophyta</taxon>
        <taxon>Magnoliopsida</taxon>
        <taxon>eudicotyledons</taxon>
        <taxon>Gunneridae</taxon>
        <taxon>Pentapetalae</taxon>
        <taxon>rosids</taxon>
        <taxon>fabids</taxon>
        <taxon>Rosales</taxon>
        <taxon>Rosaceae</taxon>
        <taxon>Amygdaloideae</taxon>
        <taxon>Maleae</taxon>
        <taxon>Malus</taxon>
    </lineage>
</organism>
<feature type="region of interest" description="Disordered" evidence="5">
    <location>
        <begin position="67"/>
        <end position="89"/>
    </location>
</feature>
<dbReference type="STRING" id="3750.A0A498KH51"/>
<dbReference type="PANTHER" id="PTHR33305">
    <property type="entry name" value="ETHYLENE INSENSITIVE 3-LIKE 2 PROTEIN"/>
    <property type="match status" value="1"/>
</dbReference>
<proteinExistence type="inferred from homology"/>
<keyword evidence="4" id="KW-0539">Nucleus</keyword>
<evidence type="ECO:0000256" key="2">
    <source>
        <dbReference type="ARBA" id="ARBA00009416"/>
    </source>
</evidence>
<evidence type="ECO:0000256" key="5">
    <source>
        <dbReference type="SAM" id="MobiDB-lite"/>
    </source>
</evidence>
<feature type="compositionally biased region" description="Acidic residues" evidence="5">
    <location>
        <begin position="21"/>
        <end position="44"/>
    </location>
</feature>
<dbReference type="GO" id="GO:0003677">
    <property type="term" value="F:DNA binding"/>
    <property type="evidence" value="ECO:0007669"/>
    <property type="project" value="TreeGrafter"/>
</dbReference>
<gene>
    <name evidence="7" type="ORF">DVH24_006342</name>
</gene>
<dbReference type="GO" id="GO:0005634">
    <property type="term" value="C:nucleus"/>
    <property type="evidence" value="ECO:0007669"/>
    <property type="project" value="UniProtKB-SubCell"/>
</dbReference>
<dbReference type="AlphaFoldDB" id="A0A498KH51"/>
<dbReference type="SMR" id="A0A498KH51"/>
<dbReference type="InterPro" id="IPR047091">
    <property type="entry name" value="EIN3-like_DNA-bd"/>
</dbReference>
<evidence type="ECO:0000313" key="7">
    <source>
        <dbReference type="EMBL" id="RXI05085.1"/>
    </source>
</evidence>
<evidence type="ECO:0000256" key="3">
    <source>
        <dbReference type="ARBA" id="ARBA00022745"/>
    </source>
</evidence>
<dbReference type="Gene3D" id="1.10.3180.10">
    <property type="entry name" value="DNA-binding domain of EIN3-like"/>
    <property type="match status" value="2"/>
</dbReference>
<protein>
    <recommendedName>
        <fullName evidence="6">Ethylene insensitive 3-like DNA-binding domain-containing protein</fullName>
    </recommendedName>
</protein>
<evidence type="ECO:0000259" key="6">
    <source>
        <dbReference type="Pfam" id="PF04873"/>
    </source>
</evidence>